<dbReference type="AlphaFoldDB" id="A0A0L0V118"/>
<protein>
    <submittedName>
        <fullName evidence="2">Uncharacterized protein</fullName>
    </submittedName>
</protein>
<name>A0A0L0V118_9BASI</name>
<dbReference type="Proteomes" id="UP000054564">
    <property type="component" value="Unassembled WGS sequence"/>
</dbReference>
<evidence type="ECO:0000313" key="2">
    <source>
        <dbReference type="EMBL" id="KNE92906.1"/>
    </source>
</evidence>
<sequence>MAGPKLGTILKDLIKFPYPGKEGTWASNTLTNIKKLANQESNLDEDDEEGDPLTTHHTLTWIASMRKNCIDLHPKHPSPMGTNEQVSPEQKEQLAQLETFHVTLLEKEVRREAKKSQSVARYGRYELGRSANFVSTFINIPDITRGIHYLCLLRMNALPSLSRRIQALTAQKIKHTLKKGICPCCKANAVDSGPEEWCHILLTCLFFQDIRDATIGGTVLYLIEKIWEIPGDMEDQHIYVLLMGGLLRTHIKENPCGKSVQETYYEIPALTNWVNGYGHISHLYPAEFAEHGYVPVAPFLQAAVPKYTEALYVEGLSSVDSFHSSLSDRGKALSGSDSFLKGPDSIQQDQTTARPHGMPEPTSRKGDG</sequence>
<comment type="caution">
    <text evidence="2">The sequence shown here is derived from an EMBL/GenBank/DDBJ whole genome shotgun (WGS) entry which is preliminary data.</text>
</comment>
<accession>A0A0L0V118</accession>
<dbReference type="EMBL" id="AJIL01000150">
    <property type="protein sequence ID" value="KNE92906.1"/>
    <property type="molecule type" value="Genomic_DNA"/>
</dbReference>
<feature type="region of interest" description="Disordered" evidence="1">
    <location>
        <begin position="331"/>
        <end position="368"/>
    </location>
</feature>
<dbReference type="STRING" id="1165861.A0A0L0V118"/>
<evidence type="ECO:0000256" key="1">
    <source>
        <dbReference type="SAM" id="MobiDB-lite"/>
    </source>
</evidence>
<keyword evidence="3" id="KW-1185">Reference proteome</keyword>
<proteinExistence type="predicted"/>
<evidence type="ECO:0000313" key="3">
    <source>
        <dbReference type="Proteomes" id="UP000054564"/>
    </source>
</evidence>
<reference evidence="3" key="1">
    <citation type="submission" date="2014-03" db="EMBL/GenBank/DDBJ databases">
        <title>The Genome Sequence of Puccinia striiformis f. sp. tritici PST-78.</title>
        <authorList>
            <consortium name="The Broad Institute Genome Sequencing Platform"/>
            <person name="Cuomo C."/>
            <person name="Hulbert S."/>
            <person name="Chen X."/>
            <person name="Walker B."/>
            <person name="Young S.K."/>
            <person name="Zeng Q."/>
            <person name="Gargeya S."/>
            <person name="Fitzgerald M."/>
            <person name="Haas B."/>
            <person name="Abouelleil A."/>
            <person name="Alvarado L."/>
            <person name="Arachchi H.M."/>
            <person name="Berlin A.M."/>
            <person name="Chapman S.B."/>
            <person name="Goldberg J."/>
            <person name="Griggs A."/>
            <person name="Gujja S."/>
            <person name="Hansen M."/>
            <person name="Howarth C."/>
            <person name="Imamovic A."/>
            <person name="Larimer J."/>
            <person name="McCowan C."/>
            <person name="Montmayeur A."/>
            <person name="Murphy C."/>
            <person name="Neiman D."/>
            <person name="Pearson M."/>
            <person name="Priest M."/>
            <person name="Roberts A."/>
            <person name="Saif S."/>
            <person name="Shea T."/>
            <person name="Sisk P."/>
            <person name="Sykes S."/>
            <person name="Wortman J."/>
            <person name="Nusbaum C."/>
            <person name="Birren B."/>
        </authorList>
    </citation>
    <scope>NUCLEOTIDE SEQUENCE [LARGE SCALE GENOMIC DNA]</scope>
    <source>
        <strain evidence="3">race PST-78</strain>
    </source>
</reference>
<gene>
    <name evidence="2" type="ORF">PSTG_13695</name>
</gene>
<dbReference type="OrthoDB" id="2518102at2759"/>
<organism evidence="2 3">
    <name type="scientific">Puccinia striiformis f. sp. tritici PST-78</name>
    <dbReference type="NCBI Taxonomy" id="1165861"/>
    <lineage>
        <taxon>Eukaryota</taxon>
        <taxon>Fungi</taxon>
        <taxon>Dikarya</taxon>
        <taxon>Basidiomycota</taxon>
        <taxon>Pucciniomycotina</taxon>
        <taxon>Pucciniomycetes</taxon>
        <taxon>Pucciniales</taxon>
        <taxon>Pucciniaceae</taxon>
        <taxon>Puccinia</taxon>
    </lineage>
</organism>